<dbReference type="OrthoDB" id="9803995at2"/>
<proteinExistence type="predicted"/>
<dbReference type="Pfam" id="PF01116">
    <property type="entry name" value="F_bP_aldolase"/>
    <property type="match status" value="1"/>
</dbReference>
<feature type="binding site" evidence="3">
    <location>
        <position position="175"/>
    </location>
    <ligand>
        <name>Zn(2+)</name>
        <dbReference type="ChEBI" id="CHEBI:29105"/>
        <label>1</label>
        <note>catalytic</note>
    </ligand>
</feature>
<dbReference type="SUPFAM" id="SSF51569">
    <property type="entry name" value="Aldolase"/>
    <property type="match status" value="1"/>
</dbReference>
<feature type="binding site" evidence="3">
    <location>
        <position position="133"/>
    </location>
    <ligand>
        <name>Zn(2+)</name>
        <dbReference type="ChEBI" id="CHEBI:29105"/>
        <label>2</label>
    </ligand>
</feature>
<keyword evidence="3" id="KW-0862">Zinc</keyword>
<sequence length="287" mass="31068">MLISSKNLLLTAREGGFAIPHFNFWDEMSARAHVAAAEKKNVPILLAWAQKHEADIDIDEALTLGKFYCAQAKIPIVLHLDHGFSPDLVKYGIDHGFTSVMIDASAEKFDKNVAVTKDVVDYAHQRGVVVEAEIGHVGTGLSADDANQYTEVEAAVEFVKRTNVDSLAVSIGTSHGVYNSAKTPHLNFERLSELRQAVAVPLVLHGGSSSGDENLSKAAALGITKVNIYTDLANAALHAAQAEPYESVLKMIEAEQKAVEALDEHYVDVFNTAKLHQVEEKTVLGAL</sequence>
<feature type="binding site" evidence="3">
    <location>
        <position position="103"/>
    </location>
    <ligand>
        <name>Zn(2+)</name>
        <dbReference type="ChEBI" id="CHEBI:29105"/>
        <label>2</label>
    </ligand>
</feature>
<keyword evidence="3" id="KW-0479">Metal-binding</keyword>
<dbReference type="Gene3D" id="3.20.20.70">
    <property type="entry name" value="Aldolase class I"/>
    <property type="match status" value="1"/>
</dbReference>
<dbReference type="GO" id="GO:0009025">
    <property type="term" value="F:tagatose-bisphosphate aldolase activity"/>
    <property type="evidence" value="ECO:0007669"/>
    <property type="project" value="TreeGrafter"/>
</dbReference>
<name>A0A0R1QDC8_9LACO</name>
<feature type="binding site" evidence="2">
    <location>
        <begin position="227"/>
        <end position="230"/>
    </location>
    <ligand>
        <name>dihydroxyacetone phosphate</name>
        <dbReference type="ChEBI" id="CHEBI:57642"/>
    </ligand>
</feature>
<dbReference type="RefSeq" id="WP_056964435.1">
    <property type="nucleotide sequence ID" value="NZ_AZEU01000220.1"/>
</dbReference>
<dbReference type="AlphaFoldDB" id="A0A0R1QDC8"/>
<comment type="cofactor">
    <cofactor evidence="3">
        <name>Zn(2+)</name>
        <dbReference type="ChEBI" id="CHEBI:29105"/>
    </cofactor>
    <text evidence="3">Binds 2 Zn(2+) ions per subunit. One is catalytic and the other provides a structural contribution.</text>
</comment>
<dbReference type="PIRSF" id="PIRSF001359">
    <property type="entry name" value="F_bP_aldolase_II"/>
    <property type="match status" value="1"/>
</dbReference>
<dbReference type="PANTHER" id="PTHR30304">
    <property type="entry name" value="D-TAGATOSE-1,6-BISPHOSPHATE ALDOLASE"/>
    <property type="match status" value="1"/>
</dbReference>
<dbReference type="InterPro" id="IPR013785">
    <property type="entry name" value="Aldolase_TIM"/>
</dbReference>
<dbReference type="GO" id="GO:0008270">
    <property type="term" value="F:zinc ion binding"/>
    <property type="evidence" value="ECO:0007669"/>
    <property type="project" value="InterPro"/>
</dbReference>
<evidence type="ECO:0000313" key="5">
    <source>
        <dbReference type="Proteomes" id="UP000051790"/>
    </source>
</evidence>
<reference evidence="4 5" key="1">
    <citation type="journal article" date="2015" name="Genome Announc.">
        <title>Expanding the biotechnology potential of lactobacilli through comparative genomics of 213 strains and associated genera.</title>
        <authorList>
            <person name="Sun Z."/>
            <person name="Harris H.M."/>
            <person name="McCann A."/>
            <person name="Guo C."/>
            <person name="Argimon S."/>
            <person name="Zhang W."/>
            <person name="Yang X."/>
            <person name="Jeffery I.B."/>
            <person name="Cooney J.C."/>
            <person name="Kagawa T.F."/>
            <person name="Liu W."/>
            <person name="Song Y."/>
            <person name="Salvetti E."/>
            <person name="Wrobel A."/>
            <person name="Rasinkangas P."/>
            <person name="Parkhill J."/>
            <person name="Rea M.C."/>
            <person name="O'Sullivan O."/>
            <person name="Ritari J."/>
            <person name="Douillard F.P."/>
            <person name="Paul Ross R."/>
            <person name="Yang R."/>
            <person name="Briner A.E."/>
            <person name="Felis G.E."/>
            <person name="de Vos W.M."/>
            <person name="Barrangou R."/>
            <person name="Klaenhammer T.R."/>
            <person name="Caufield P.W."/>
            <person name="Cui Y."/>
            <person name="Zhang H."/>
            <person name="O'Toole P.W."/>
        </authorList>
    </citation>
    <scope>NUCLEOTIDE SEQUENCE [LARGE SCALE GENOMIC DNA]</scope>
    <source>
        <strain evidence="4 5">DSM 13343</strain>
    </source>
</reference>
<evidence type="ECO:0000256" key="3">
    <source>
        <dbReference type="PIRSR" id="PIRSR001359-3"/>
    </source>
</evidence>
<feature type="active site" description="Proton donor" evidence="1">
    <location>
        <position position="81"/>
    </location>
</feature>
<dbReference type="NCBIfam" id="TIGR00167">
    <property type="entry name" value="cbbA"/>
    <property type="match status" value="1"/>
</dbReference>
<protein>
    <submittedName>
        <fullName evidence="4">Fructose tagatose bisphosphate aldolase</fullName>
    </submittedName>
</protein>
<dbReference type="GO" id="GO:0005829">
    <property type="term" value="C:cytosol"/>
    <property type="evidence" value="ECO:0007669"/>
    <property type="project" value="TreeGrafter"/>
</dbReference>
<dbReference type="InterPro" id="IPR000771">
    <property type="entry name" value="FBA_II"/>
</dbReference>
<comment type="caution">
    <text evidence="4">The sequence shown here is derived from an EMBL/GenBank/DDBJ whole genome shotgun (WGS) entry which is preliminary data.</text>
</comment>
<feature type="binding site" evidence="3">
    <location>
        <position position="82"/>
    </location>
    <ligand>
        <name>Zn(2+)</name>
        <dbReference type="ChEBI" id="CHEBI:29105"/>
        <label>1</label>
        <note>catalytic</note>
    </ligand>
</feature>
<dbReference type="PANTHER" id="PTHR30304:SF0">
    <property type="entry name" value="D-TAGATOSE-1,6-BISPHOSPHATE ALDOLASE SUBUNIT GATY-RELATED"/>
    <property type="match status" value="1"/>
</dbReference>
<gene>
    <name evidence="4" type="ORF">FD01_GL001841</name>
</gene>
<dbReference type="EMBL" id="AZEU01000220">
    <property type="protein sequence ID" value="KRL42759.1"/>
    <property type="molecule type" value="Genomic_DNA"/>
</dbReference>
<dbReference type="Proteomes" id="UP000051790">
    <property type="component" value="Unassembled WGS sequence"/>
</dbReference>
<evidence type="ECO:0000256" key="1">
    <source>
        <dbReference type="PIRSR" id="PIRSR001359-1"/>
    </source>
</evidence>
<evidence type="ECO:0000313" key="4">
    <source>
        <dbReference type="EMBL" id="KRL42759.1"/>
    </source>
</evidence>
<feature type="binding site" evidence="2">
    <location>
        <position position="176"/>
    </location>
    <ligand>
        <name>dihydroxyacetone phosphate</name>
        <dbReference type="ChEBI" id="CHEBI:57642"/>
    </ligand>
</feature>
<evidence type="ECO:0000256" key="2">
    <source>
        <dbReference type="PIRSR" id="PIRSR001359-2"/>
    </source>
</evidence>
<dbReference type="InterPro" id="IPR050246">
    <property type="entry name" value="Class_II_FBP_aldolase"/>
</dbReference>
<keyword evidence="5" id="KW-1185">Reference proteome</keyword>
<accession>A0A0R1QDC8</accession>
<feature type="binding site" evidence="3">
    <location>
        <position position="205"/>
    </location>
    <ligand>
        <name>Zn(2+)</name>
        <dbReference type="ChEBI" id="CHEBI:29105"/>
        <label>1</label>
        <note>catalytic</note>
    </ligand>
</feature>
<dbReference type="GO" id="GO:0005975">
    <property type="term" value="P:carbohydrate metabolic process"/>
    <property type="evidence" value="ECO:0007669"/>
    <property type="project" value="InterPro"/>
</dbReference>
<organism evidence="4 5">
    <name type="scientific">Lacticaseibacillus manihotivorans DSM 13343 = JCM 12514</name>
    <dbReference type="NCBI Taxonomy" id="1423769"/>
    <lineage>
        <taxon>Bacteria</taxon>
        <taxon>Bacillati</taxon>
        <taxon>Bacillota</taxon>
        <taxon>Bacilli</taxon>
        <taxon>Lactobacillales</taxon>
        <taxon>Lactobacillaceae</taxon>
        <taxon>Lacticaseibacillus</taxon>
    </lineage>
</organism>
<dbReference type="PATRIC" id="fig|1423769.4.peg.1974"/>
<feature type="binding site" evidence="2">
    <location>
        <begin position="206"/>
        <end position="208"/>
    </location>
    <ligand>
        <name>dihydroxyacetone phosphate</name>
        <dbReference type="ChEBI" id="CHEBI:57642"/>
    </ligand>
</feature>